<name>A0A4U3B9W2_9BACI</name>
<sequence>MTNFNPELVKALAHGDAEAHEQIKDLPLTMRMALGTAVDQLRRDENIVPMNSGFSVYEQKKVTQEDQDELGNKLAKLLQHQKDAEALKEKIRQEHLEKEIKAKVERARAGLTMADRR</sequence>
<protein>
    <submittedName>
        <fullName evidence="1">Uncharacterized protein</fullName>
    </submittedName>
</protein>
<dbReference type="Proteomes" id="UP000305222">
    <property type="component" value="Unassembled WGS sequence"/>
</dbReference>
<dbReference type="AlphaFoldDB" id="A0A4U3B9W2"/>
<accession>A0A4U3B9W2</accession>
<evidence type="ECO:0000313" key="2">
    <source>
        <dbReference type="Proteomes" id="UP000305222"/>
    </source>
</evidence>
<evidence type="ECO:0000313" key="1">
    <source>
        <dbReference type="EMBL" id="TKI98157.1"/>
    </source>
</evidence>
<comment type="caution">
    <text evidence="1">The sequence shown here is derived from an EMBL/GenBank/DDBJ whole genome shotgun (WGS) entry which is preliminary data.</text>
</comment>
<gene>
    <name evidence="1" type="ORF">FC699_05335</name>
</gene>
<reference evidence="1 2" key="1">
    <citation type="journal article" date="2019" name="Environ. Microbiol.">
        <title>An active ?-lactamase is a part of an orchestrated cell wall stress resistance network of Bacillus subtilis and related rhizosphere species.</title>
        <authorList>
            <person name="Bucher T."/>
            <person name="Keren-Paz A."/>
            <person name="Hausser J."/>
            <person name="Olender T."/>
            <person name="Cytryn E."/>
            <person name="Kolodkin-Gal I."/>
        </authorList>
    </citation>
    <scope>NUCLEOTIDE SEQUENCE [LARGE SCALE GENOMIC DNA]</scope>
    <source>
        <strain evidence="1 2">I5</strain>
    </source>
</reference>
<organism evidence="1 2">
    <name type="scientific">Bacillus wiedmannii</name>
    <dbReference type="NCBI Taxonomy" id="1890302"/>
    <lineage>
        <taxon>Bacteria</taxon>
        <taxon>Bacillati</taxon>
        <taxon>Bacillota</taxon>
        <taxon>Bacilli</taxon>
        <taxon>Bacillales</taxon>
        <taxon>Bacillaceae</taxon>
        <taxon>Bacillus</taxon>
        <taxon>Bacillus cereus group</taxon>
    </lineage>
</organism>
<dbReference type="EMBL" id="SZON01000146">
    <property type="protein sequence ID" value="TKI98157.1"/>
    <property type="molecule type" value="Genomic_DNA"/>
</dbReference>
<proteinExistence type="predicted"/>